<evidence type="ECO:0000313" key="2">
    <source>
        <dbReference type="EMBL" id="AXA34000.1"/>
    </source>
</evidence>
<gene>
    <name evidence="2" type="ORF">CDH04_06025</name>
    <name evidence="3" type="ORF">FZC43_06030</name>
</gene>
<dbReference type="RefSeq" id="WP_112870175.1">
    <property type="nucleotide sequence ID" value="NZ_CP021781.1"/>
</dbReference>
<keyword evidence="1" id="KW-0812">Transmembrane</keyword>
<organism evidence="2 4">
    <name type="scientific">Francisella adeliensis</name>
    <dbReference type="NCBI Taxonomy" id="2007306"/>
    <lineage>
        <taxon>Bacteria</taxon>
        <taxon>Pseudomonadati</taxon>
        <taxon>Pseudomonadota</taxon>
        <taxon>Gammaproteobacteria</taxon>
        <taxon>Thiotrichales</taxon>
        <taxon>Francisellaceae</taxon>
        <taxon>Francisella</taxon>
    </lineage>
</organism>
<proteinExistence type="predicted"/>
<dbReference type="Proteomes" id="UP000681131">
    <property type="component" value="Chromosome"/>
</dbReference>
<name>A0A2Z4XYZ9_9GAMM</name>
<keyword evidence="1" id="KW-0472">Membrane</keyword>
<evidence type="ECO:0000313" key="5">
    <source>
        <dbReference type="Proteomes" id="UP000681131"/>
    </source>
</evidence>
<evidence type="ECO:0000256" key="1">
    <source>
        <dbReference type="SAM" id="Phobius"/>
    </source>
</evidence>
<dbReference type="Proteomes" id="UP000251120">
    <property type="component" value="Chromosome"/>
</dbReference>
<evidence type="ECO:0000313" key="4">
    <source>
        <dbReference type="Proteomes" id="UP000251120"/>
    </source>
</evidence>
<reference evidence="2 4" key="1">
    <citation type="submission" date="2017-06" db="EMBL/GenBank/DDBJ databases">
        <title>Complete genome of Francisella adeliensis.</title>
        <authorList>
            <person name="Vallesi A."/>
            <person name="Sjodin A."/>
        </authorList>
    </citation>
    <scope>NUCLEOTIDE SEQUENCE [LARGE SCALE GENOMIC DNA]</scope>
    <source>
        <strain evidence="2 4">FDC440</strain>
    </source>
</reference>
<reference evidence="3 5" key="2">
    <citation type="submission" date="2019-08" db="EMBL/GenBank/DDBJ databases">
        <title>Complete genome sequences of Francisella adeliensis (FSC1325 and FSC1326).</title>
        <authorList>
            <person name="Ohrman C."/>
            <person name="Uneklint I."/>
            <person name="Vallesi A."/>
            <person name="Karlsson L."/>
            <person name="Sjodin A."/>
        </authorList>
    </citation>
    <scope>NUCLEOTIDE SEQUENCE [LARGE SCALE GENOMIC DNA]</scope>
    <source>
        <strain evidence="3 5">FSC1325</strain>
    </source>
</reference>
<accession>A0A2Z4XYZ9</accession>
<keyword evidence="1" id="KW-1133">Transmembrane helix</keyword>
<dbReference type="KEGG" id="fad:CDH04_06025"/>
<dbReference type="AlphaFoldDB" id="A0A2Z4XYZ9"/>
<keyword evidence="5" id="KW-1185">Reference proteome</keyword>
<protein>
    <submittedName>
        <fullName evidence="2">Uncharacterized protein</fullName>
    </submittedName>
</protein>
<dbReference type="EMBL" id="CP043424">
    <property type="protein sequence ID" value="QIW12237.1"/>
    <property type="molecule type" value="Genomic_DNA"/>
</dbReference>
<dbReference type="EMBL" id="CP021781">
    <property type="protein sequence ID" value="AXA34000.1"/>
    <property type="molecule type" value="Genomic_DNA"/>
</dbReference>
<evidence type="ECO:0000313" key="3">
    <source>
        <dbReference type="EMBL" id="QIW12237.1"/>
    </source>
</evidence>
<sequence>MRKLTVIIFCSLAFIFQISLNPKGYNYFIGFLIVSIAILLIYNFDTITDITLGKLTIKKKVKEIKAISKHIDNSVIAFYKSSLITVCNMDTCNSIGIGFEGVNVLWSYFNALKPLLDEVDQLPLNIKEKINDEYLYSVDFALKAQKRLLGKINDNGKHNSYIQKTDDYNDAIKALDYLQNKKDKLA</sequence>
<feature type="transmembrane region" description="Helical" evidence="1">
    <location>
        <begin position="27"/>
        <end position="44"/>
    </location>
</feature>